<dbReference type="PANTHER" id="PTHR12317">
    <property type="entry name" value="DIACYLGLYCEROL O-ACYLTRANSFERASE"/>
    <property type="match status" value="1"/>
</dbReference>
<dbReference type="PANTHER" id="PTHR12317:SF63">
    <property type="entry name" value="DIACYLGLYCEROL O-ACYLTRANSFERASE 2"/>
    <property type="match status" value="1"/>
</dbReference>
<comment type="caution">
    <text evidence="11">Lacks conserved residue(s) required for the propagation of feature annotation.</text>
</comment>
<proteinExistence type="inferred from homology"/>
<comment type="caution">
    <text evidence="12">The sequence shown here is derived from an EMBL/GenBank/DDBJ whole genome shotgun (WGS) entry which is preliminary data.</text>
</comment>
<keyword evidence="3" id="KW-0444">Lipid biosynthesis</keyword>
<evidence type="ECO:0000313" key="12">
    <source>
        <dbReference type="EMBL" id="KAL3652714.1"/>
    </source>
</evidence>
<dbReference type="AlphaFoldDB" id="A0ABD3EI44"/>
<dbReference type="GO" id="GO:0019432">
    <property type="term" value="P:triglyceride biosynthetic process"/>
    <property type="evidence" value="ECO:0007669"/>
    <property type="project" value="UniProtKB-ARBA"/>
</dbReference>
<evidence type="ECO:0000256" key="8">
    <source>
        <dbReference type="ARBA" id="ARBA00023098"/>
    </source>
</evidence>
<reference evidence="13" key="1">
    <citation type="journal article" date="2024" name="IScience">
        <title>Strigolactones Initiate the Formation of Haustorium-like Structures in Castilleja.</title>
        <authorList>
            <person name="Buerger M."/>
            <person name="Peterson D."/>
            <person name="Chory J."/>
        </authorList>
    </citation>
    <scope>NUCLEOTIDE SEQUENCE [LARGE SCALE GENOMIC DNA]</scope>
</reference>
<gene>
    <name evidence="12" type="primary">DGAT2</name>
    <name evidence="12" type="ORF">CASFOL_002395</name>
</gene>
<evidence type="ECO:0000256" key="4">
    <source>
        <dbReference type="ARBA" id="ARBA00022679"/>
    </source>
</evidence>
<dbReference type="GO" id="GO:0004144">
    <property type="term" value="F:diacylglycerol O-acyltransferase activity"/>
    <property type="evidence" value="ECO:0007669"/>
    <property type="project" value="UniProtKB-ARBA"/>
</dbReference>
<keyword evidence="13" id="KW-1185">Reference proteome</keyword>
<evidence type="ECO:0000256" key="10">
    <source>
        <dbReference type="ARBA" id="ARBA00023315"/>
    </source>
</evidence>
<feature type="transmembrane region" description="Helical" evidence="11">
    <location>
        <begin position="81"/>
        <end position="104"/>
    </location>
</feature>
<dbReference type="CDD" id="cd07987">
    <property type="entry name" value="LPLAT_MGAT-like"/>
    <property type="match status" value="1"/>
</dbReference>
<evidence type="ECO:0000256" key="11">
    <source>
        <dbReference type="RuleBase" id="RU367023"/>
    </source>
</evidence>
<dbReference type="EC" id="2.3.1.-" evidence="11"/>
<keyword evidence="6 11" id="KW-0256">Endoplasmic reticulum</keyword>
<dbReference type="Pfam" id="PF03982">
    <property type="entry name" value="DAGAT"/>
    <property type="match status" value="1"/>
</dbReference>
<dbReference type="InterPro" id="IPR007130">
    <property type="entry name" value="DAGAT"/>
</dbReference>
<accession>A0ABD3EI44</accession>
<dbReference type="Proteomes" id="UP001632038">
    <property type="component" value="Unassembled WGS sequence"/>
</dbReference>
<name>A0ABD3EI44_9LAMI</name>
<keyword evidence="7 11" id="KW-1133">Transmembrane helix</keyword>
<keyword evidence="8" id="KW-0443">Lipid metabolism</keyword>
<dbReference type="SUPFAM" id="SSF69593">
    <property type="entry name" value="Glycerol-3-phosphate (1)-acyltransferase"/>
    <property type="match status" value="1"/>
</dbReference>
<protein>
    <recommendedName>
        <fullName evidence="11">Acyltransferase</fullName>
        <ecNumber evidence="11">2.3.1.-</ecNumber>
    </recommendedName>
</protein>
<evidence type="ECO:0000256" key="9">
    <source>
        <dbReference type="ARBA" id="ARBA00023136"/>
    </source>
</evidence>
<evidence type="ECO:0000256" key="5">
    <source>
        <dbReference type="ARBA" id="ARBA00022692"/>
    </source>
</evidence>
<keyword evidence="5 11" id="KW-0812">Transmembrane</keyword>
<evidence type="ECO:0000256" key="3">
    <source>
        <dbReference type="ARBA" id="ARBA00022516"/>
    </source>
</evidence>
<comment type="similarity">
    <text evidence="2 11">Belongs to the diacylglycerol acyltransferase family.</text>
</comment>
<keyword evidence="9 11" id="KW-0472">Membrane</keyword>
<sequence length="377" mass="42554">MCHSLTDRIRPQLFPFLCFQSIHVSSLRCLPIGSHIPTSLLTFGATSMASVANRDVWPPADAPPPTPAEFKGTPGSILHTILALVLWLGSVHFNFLVVLFSFIFLPFHKALGFMGLLFMFMVIPIDERSKWGRKLSRYICKHAVGYFPVALYVEDIKAFDPNEAYVFGYEPHSVWPIGVVALADLTGFMPLPKIKVLGSTAVFYTPFMRHIWSWLGLSPASRQNFTSLLKSGYSCIIVPGGVQEAFLMERGSEIAFLHKRRGFVRIAMETGKPLVPVFCFGQSDVYKWWKPSWKLYKDLSRAIKFAPIFFWGVLGSPLPFRHPMHVVVGRPIVVKKNSQPTVEEVAEVHAQFIEALKDLFERHKARVGYADVQLTIL</sequence>
<organism evidence="12 13">
    <name type="scientific">Castilleja foliolosa</name>
    <dbReference type="NCBI Taxonomy" id="1961234"/>
    <lineage>
        <taxon>Eukaryota</taxon>
        <taxon>Viridiplantae</taxon>
        <taxon>Streptophyta</taxon>
        <taxon>Embryophyta</taxon>
        <taxon>Tracheophyta</taxon>
        <taxon>Spermatophyta</taxon>
        <taxon>Magnoliopsida</taxon>
        <taxon>eudicotyledons</taxon>
        <taxon>Gunneridae</taxon>
        <taxon>Pentapetalae</taxon>
        <taxon>asterids</taxon>
        <taxon>lamiids</taxon>
        <taxon>Lamiales</taxon>
        <taxon>Orobanchaceae</taxon>
        <taxon>Pedicularideae</taxon>
        <taxon>Castillejinae</taxon>
        <taxon>Castilleja</taxon>
    </lineage>
</organism>
<evidence type="ECO:0000313" key="13">
    <source>
        <dbReference type="Proteomes" id="UP001632038"/>
    </source>
</evidence>
<evidence type="ECO:0000256" key="1">
    <source>
        <dbReference type="ARBA" id="ARBA00004477"/>
    </source>
</evidence>
<dbReference type="EMBL" id="JAVIJP010000005">
    <property type="protein sequence ID" value="KAL3652714.1"/>
    <property type="molecule type" value="Genomic_DNA"/>
</dbReference>
<keyword evidence="4 11" id="KW-0808">Transferase</keyword>
<keyword evidence="10 12" id="KW-0012">Acyltransferase</keyword>
<comment type="subcellular location">
    <subcellularLocation>
        <location evidence="1 11">Endoplasmic reticulum membrane</location>
        <topology evidence="1 11">Multi-pass membrane protein</topology>
    </subcellularLocation>
</comment>
<evidence type="ECO:0000256" key="2">
    <source>
        <dbReference type="ARBA" id="ARBA00005420"/>
    </source>
</evidence>
<evidence type="ECO:0000256" key="6">
    <source>
        <dbReference type="ARBA" id="ARBA00022824"/>
    </source>
</evidence>
<evidence type="ECO:0000256" key="7">
    <source>
        <dbReference type="ARBA" id="ARBA00022989"/>
    </source>
</evidence>
<dbReference type="GO" id="GO:0005789">
    <property type="term" value="C:endoplasmic reticulum membrane"/>
    <property type="evidence" value="ECO:0007669"/>
    <property type="project" value="UniProtKB-SubCell"/>
</dbReference>